<name>A0A7W5UEG7_9BACT</name>
<proteinExistence type="predicted"/>
<evidence type="ECO:0000313" key="2">
    <source>
        <dbReference type="EMBL" id="MBB3702614.1"/>
    </source>
</evidence>
<dbReference type="AlphaFoldDB" id="A0A7W5UEG7"/>
<evidence type="ECO:0008006" key="4">
    <source>
        <dbReference type="Google" id="ProtNLM"/>
    </source>
</evidence>
<reference evidence="2 3" key="1">
    <citation type="submission" date="2020-08" db="EMBL/GenBank/DDBJ databases">
        <title>Genomic Encyclopedia of Type Strains, Phase IV (KMG-IV): sequencing the most valuable type-strain genomes for metagenomic binning, comparative biology and taxonomic classification.</title>
        <authorList>
            <person name="Goeker M."/>
        </authorList>
    </citation>
    <scope>NUCLEOTIDE SEQUENCE [LARGE SCALE GENOMIC DNA]</scope>
    <source>
        <strain evidence="2 3">DSM 22548</strain>
    </source>
</reference>
<feature type="signal peptide" evidence="1">
    <location>
        <begin position="1"/>
        <end position="21"/>
    </location>
</feature>
<evidence type="ECO:0000256" key="1">
    <source>
        <dbReference type="SAM" id="SignalP"/>
    </source>
</evidence>
<comment type="caution">
    <text evidence="2">The sequence shown here is derived from an EMBL/GenBank/DDBJ whole genome shotgun (WGS) entry which is preliminary data.</text>
</comment>
<dbReference type="RefSeq" id="WP_183695869.1">
    <property type="nucleotide sequence ID" value="NZ_JACICA010000004.1"/>
</dbReference>
<gene>
    <name evidence="2" type="ORF">FHS60_001077</name>
</gene>
<dbReference type="Proteomes" id="UP000541425">
    <property type="component" value="Unassembled WGS sequence"/>
</dbReference>
<dbReference type="EMBL" id="JACICA010000004">
    <property type="protein sequence ID" value="MBB3702614.1"/>
    <property type="molecule type" value="Genomic_DNA"/>
</dbReference>
<protein>
    <recommendedName>
        <fullName evidence="4">T9SS C-terminal target domain-containing protein</fullName>
    </recommendedName>
</protein>
<organism evidence="2 3">
    <name type="scientific">Alloprevotella rava</name>
    <dbReference type="NCBI Taxonomy" id="671218"/>
    <lineage>
        <taxon>Bacteria</taxon>
        <taxon>Pseudomonadati</taxon>
        <taxon>Bacteroidota</taxon>
        <taxon>Bacteroidia</taxon>
        <taxon>Bacteroidales</taxon>
        <taxon>Prevotellaceae</taxon>
        <taxon>Alloprevotella</taxon>
    </lineage>
</organism>
<sequence length="608" mass="67039">MKKTLFLTALFLMLSSLSSVAQTIFTKVKHSHAAEQSVAKAGNKQVSLISVVAAYYKAASDSKKKDNYYLVLADTHNASYNDAEGRIEATNSNVAMLDLYVPQGSGGTLPTGNFVANGSSATTQQVYAPDYSETVYYDAQGKASNHIPSVKGEISIIRNAEGTYIITFTDTDGTVYNFKGNITFTNMSGGTSVYPQISSDINATFTGGMAFYHGNLMKSNTGNIYINLYNCDFDSETGAMKAKGYNLSICAFNRLFGDPKKATVLPSVYTVARNFNKETYFPGMEIDYSGMTVIMGTYIKQRKAMSGADTDYAYGYITEGTITITEGDKENTFNFNIDCTTDRGHKVRGTAHNVAFTYVDKSDDKKKAIVSNLNDDVTLNLNYIKTARVYHLGLQNGVNVFSVDIGSPSGKDGNEGDLFKMEFQTAPNASGIVPGTYELMEQNHLWTKLYAPYKMTQGYFDEWGELIGTRYWHFAKDRYQVVDTFAVVTSGRVSVELLENNNYKFTIDVTDGNGFLIKGIWSGPMEINYDPTSISEVTDREYTNIHFEGNTLVLDREQKTNATTHIFTADGRLALVATGTRRIDISPLGKGLYIIKTGDKAITKFAIK</sequence>
<feature type="chain" id="PRO_5031021211" description="T9SS C-terminal target domain-containing protein" evidence="1">
    <location>
        <begin position="22"/>
        <end position="608"/>
    </location>
</feature>
<keyword evidence="1" id="KW-0732">Signal</keyword>
<accession>A0A7W5UEG7</accession>
<evidence type="ECO:0000313" key="3">
    <source>
        <dbReference type="Proteomes" id="UP000541425"/>
    </source>
</evidence>